<dbReference type="Pfam" id="PF20773">
    <property type="entry name" value="InhA-like_MAM"/>
    <property type="match status" value="1"/>
</dbReference>
<reference evidence="13 14" key="1">
    <citation type="submission" date="2024-09" db="EMBL/GenBank/DDBJ databases">
        <authorList>
            <person name="Sun Q."/>
            <person name="Mori K."/>
        </authorList>
    </citation>
    <scope>NUCLEOTIDE SEQUENCE [LARGE SCALE GENOMIC DNA]</scope>
    <source>
        <strain evidence="13 14">CGMCC 1.9126</strain>
    </source>
</reference>
<comment type="subcellular location">
    <subcellularLocation>
        <location evidence="2">Secreted</location>
    </subcellularLocation>
</comment>
<dbReference type="InterPro" id="IPR012300">
    <property type="entry name" value="Pept_M6_InhA"/>
</dbReference>
<protein>
    <submittedName>
        <fullName evidence="13">Immune inhibitor A domain-containing protein</fullName>
    </submittedName>
</protein>
<sequence length="774" mass="83980">MLSTTLPFSSKIAAESASGSHASHSHASGSPFDLGIANDERLIKMLKASGKIAQNASPTEVEKALNKFLQNKATSAEKEAGELHEKEEDVRTALQKEMKNSSLTNGKGNKLGQTKKQSVDSVQKEAWDGGMRTDKVLVVLMEYPDLPHNTLTPEETDMYYKGEEAYSQAHYQDMLFGTGGWKGPDGKTYVSMKQYYEQQSGGSYSVEGTVAGWYEASQPAAYYGGNVPTPDGSDARPRTLITEALKAAAADPNVNLEDYDEWDRYDLDGDGDYLEPDGLVDHLMVIHSGVGEEAGGGKIGGDAIWSHRWNLGSVTRIPGTTATVPYWGGTMAAYDYTVEPEDGAVGVMAHEFGHDLGLPDEYDTQYTGAGEAVAYWSIMASGSWAGDLPGSMPTGFSPYMKEMLQASAGGNWQTGTEIDIADVSKAGVEVLLDEAATKGTNNDVLKVTLPDKETVITSPYSGESMYFSGSGNNLDNSFSTTLDLTDATSAKLTFKTWYDIEVDWDYASVQVNDKSIPGNLTTETDPHDQNPGHGITGSSNGQWVDAEFDLSAFIGEEVELSINYWTDVAAVNPGLYVDDVAVSVNGEQVVFDNAEGESSFVPDGFSKSNGVVTSEHYYLLEWRSHNGVDEGLANIRRGASLMSYDEGLVVWYVDKKYDSNWTGIHPGEGFVGVVDADQHTNYWSDGAVGSTRYQIHDAAFNINKTDKMFLDYTSMLGITMKDNFTQRSPLFDDSADYSNKGLVDAGRNVPQYGLKVRVIGQSSDGTVGKVLLFK</sequence>
<dbReference type="InterPro" id="IPR048665">
    <property type="entry name" value="InhA-like_VEG"/>
</dbReference>
<name>A0ABV6KSQ8_9BACI</name>
<keyword evidence="6" id="KW-0732">Signal</keyword>
<accession>A0ABV6KSQ8</accession>
<dbReference type="PANTHER" id="PTHR13062:SF12">
    <property type="entry name" value="ALPHA-2-MACROGLOBULIN DOMAIN-CONTAINING PROTEIN"/>
    <property type="match status" value="1"/>
</dbReference>
<proteinExistence type="predicted"/>
<evidence type="ECO:0000259" key="12">
    <source>
        <dbReference type="Pfam" id="PF20774"/>
    </source>
</evidence>
<dbReference type="Pfam" id="PF05547">
    <property type="entry name" value="Peptidase_M6"/>
    <property type="match status" value="1"/>
</dbReference>
<feature type="domain" description="Immune inhibitor A-like metallopeptidase VEG" evidence="12">
    <location>
        <begin position="614"/>
        <end position="770"/>
    </location>
</feature>
<keyword evidence="3" id="KW-0964">Secreted</keyword>
<dbReference type="SUPFAM" id="SSF55486">
    <property type="entry name" value="Metalloproteases ('zincins'), catalytic domain"/>
    <property type="match status" value="1"/>
</dbReference>
<evidence type="ECO:0000256" key="8">
    <source>
        <dbReference type="ARBA" id="ARBA00022833"/>
    </source>
</evidence>
<dbReference type="RefSeq" id="WP_377058466.1">
    <property type="nucleotide sequence ID" value="NZ_JBHLUU010000102.1"/>
</dbReference>
<comment type="cofactor">
    <cofactor evidence="1">
        <name>Zn(2+)</name>
        <dbReference type="ChEBI" id="CHEBI:29105"/>
    </cofactor>
</comment>
<feature type="region of interest" description="Disordered" evidence="10">
    <location>
        <begin position="99"/>
        <end position="119"/>
    </location>
</feature>
<evidence type="ECO:0000256" key="3">
    <source>
        <dbReference type="ARBA" id="ARBA00022525"/>
    </source>
</evidence>
<evidence type="ECO:0000256" key="7">
    <source>
        <dbReference type="ARBA" id="ARBA00022801"/>
    </source>
</evidence>
<evidence type="ECO:0000256" key="4">
    <source>
        <dbReference type="ARBA" id="ARBA00022670"/>
    </source>
</evidence>
<dbReference type="NCBIfam" id="TIGR03296">
    <property type="entry name" value="M6dom_TIGR03296"/>
    <property type="match status" value="1"/>
</dbReference>
<dbReference type="PANTHER" id="PTHR13062">
    <property type="entry name" value="COLLAGENASE"/>
    <property type="match status" value="1"/>
</dbReference>
<evidence type="ECO:0000256" key="9">
    <source>
        <dbReference type="ARBA" id="ARBA00023049"/>
    </source>
</evidence>
<dbReference type="Proteomes" id="UP001589738">
    <property type="component" value="Unassembled WGS sequence"/>
</dbReference>
<gene>
    <name evidence="13" type="ORF">ACFFHF_14300</name>
</gene>
<dbReference type="EMBL" id="JBHLUU010000102">
    <property type="protein sequence ID" value="MFC0476382.1"/>
    <property type="molecule type" value="Genomic_DNA"/>
</dbReference>
<evidence type="ECO:0000256" key="5">
    <source>
        <dbReference type="ARBA" id="ARBA00022723"/>
    </source>
</evidence>
<keyword evidence="7" id="KW-0378">Hydrolase</keyword>
<evidence type="ECO:0000256" key="1">
    <source>
        <dbReference type="ARBA" id="ARBA00001947"/>
    </source>
</evidence>
<keyword evidence="9" id="KW-0482">Metalloprotease</keyword>
<evidence type="ECO:0000259" key="11">
    <source>
        <dbReference type="Pfam" id="PF05547"/>
    </source>
</evidence>
<keyword evidence="8" id="KW-0862">Zinc</keyword>
<keyword evidence="14" id="KW-1185">Reference proteome</keyword>
<dbReference type="Pfam" id="PF20774">
    <property type="entry name" value="InhA-like_VEG"/>
    <property type="match status" value="1"/>
</dbReference>
<keyword evidence="4" id="KW-0645">Protease</keyword>
<evidence type="ECO:0000256" key="6">
    <source>
        <dbReference type="ARBA" id="ARBA00022729"/>
    </source>
</evidence>
<feature type="compositionally biased region" description="Polar residues" evidence="10">
    <location>
        <begin position="100"/>
        <end position="119"/>
    </location>
</feature>
<evidence type="ECO:0000256" key="10">
    <source>
        <dbReference type="SAM" id="MobiDB-lite"/>
    </source>
</evidence>
<evidence type="ECO:0000313" key="13">
    <source>
        <dbReference type="EMBL" id="MFC0476382.1"/>
    </source>
</evidence>
<evidence type="ECO:0000313" key="14">
    <source>
        <dbReference type="Proteomes" id="UP001589738"/>
    </source>
</evidence>
<keyword evidence="5" id="KW-0479">Metal-binding</keyword>
<feature type="region of interest" description="Disordered" evidence="10">
    <location>
        <begin position="518"/>
        <end position="538"/>
    </location>
</feature>
<organism evidence="13 14">
    <name type="scientific">Robertmurraya beringensis</name>
    <dbReference type="NCBI Taxonomy" id="641660"/>
    <lineage>
        <taxon>Bacteria</taxon>
        <taxon>Bacillati</taxon>
        <taxon>Bacillota</taxon>
        <taxon>Bacilli</taxon>
        <taxon>Bacillales</taxon>
        <taxon>Bacillaceae</taxon>
        <taxon>Robertmurraya</taxon>
    </lineage>
</organism>
<evidence type="ECO:0000256" key="2">
    <source>
        <dbReference type="ARBA" id="ARBA00004613"/>
    </source>
</evidence>
<dbReference type="PIRSF" id="PIRSF007519">
    <property type="entry name" value="Protease_InhA"/>
    <property type="match status" value="1"/>
</dbReference>
<comment type="caution">
    <text evidence="13">The sequence shown here is derived from an EMBL/GenBank/DDBJ whole genome shotgun (WGS) entry which is preliminary data.</text>
</comment>
<feature type="domain" description="Peptidase M6-like" evidence="11">
    <location>
        <begin position="124"/>
        <end position="412"/>
    </location>
</feature>
<dbReference type="InterPro" id="IPR008757">
    <property type="entry name" value="Peptidase_M6-like_domain"/>
</dbReference>